<evidence type="ECO:0000256" key="1">
    <source>
        <dbReference type="ARBA" id="ARBA00022618"/>
    </source>
</evidence>
<comment type="subcellular location">
    <subcellularLocation>
        <location evidence="5">Cytoplasm</location>
    </subcellularLocation>
    <text evidence="5">Localizes to the division site, in a FtsZ-dependent manner.</text>
</comment>
<dbReference type="Gene3D" id="3.30.110.150">
    <property type="entry name" value="SepF-like protein"/>
    <property type="match status" value="1"/>
</dbReference>
<evidence type="ECO:0000256" key="3">
    <source>
        <dbReference type="ARBA" id="ARBA00023306"/>
    </source>
</evidence>
<name>A0A7T4BND2_9CORY</name>
<comment type="subunit">
    <text evidence="5">Homodimer. Interacts with FtsZ.</text>
</comment>
<dbReference type="InterPro" id="IPR007561">
    <property type="entry name" value="Cell_div_SepF/SepF-rel"/>
</dbReference>
<evidence type="ECO:0000256" key="5">
    <source>
        <dbReference type="HAMAP-Rule" id="MF_01197"/>
    </source>
</evidence>
<evidence type="ECO:0000313" key="8">
    <source>
        <dbReference type="Proteomes" id="UP000596145"/>
    </source>
</evidence>
<dbReference type="PANTHER" id="PTHR35798:SF1">
    <property type="entry name" value="CELL DIVISION PROTEIN SEPF"/>
    <property type="match status" value="1"/>
</dbReference>
<dbReference type="PANTHER" id="PTHR35798">
    <property type="entry name" value="CELL DIVISION PROTEIN SEPF"/>
    <property type="match status" value="1"/>
</dbReference>
<dbReference type="RefSeq" id="WP_084036208.1">
    <property type="nucleotide sequence ID" value="NZ_CP066007.1"/>
</dbReference>
<dbReference type="EMBL" id="CP066007">
    <property type="protein sequence ID" value="QQB45429.1"/>
    <property type="molecule type" value="Genomic_DNA"/>
</dbReference>
<reference evidence="7 8" key="1">
    <citation type="submission" date="2020-12" db="EMBL/GenBank/DDBJ databases">
        <title>FDA dAtabase for Regulatory Grade micrObial Sequences (FDA-ARGOS): Supporting development and validation of Infectious Disease Dx tests.</title>
        <authorList>
            <person name="Sproer C."/>
            <person name="Gronow S."/>
            <person name="Severitt S."/>
            <person name="Schroder I."/>
            <person name="Tallon L."/>
            <person name="Sadzewicz L."/>
            <person name="Zhao X."/>
            <person name="Boylan J."/>
            <person name="Ott S."/>
            <person name="Bowen H."/>
            <person name="Vavikolanu K."/>
            <person name="Mehta A."/>
            <person name="Aluvathingal J."/>
            <person name="Nadendla S."/>
            <person name="Lowell S."/>
            <person name="Myers T."/>
            <person name="Yan Y."/>
            <person name="Sichtig H."/>
        </authorList>
    </citation>
    <scope>NUCLEOTIDE SEQUENCE [LARGE SCALE GENOMIC DNA]</scope>
    <source>
        <strain evidence="7 8">FDAARGOS_1053</strain>
    </source>
</reference>
<gene>
    <name evidence="5" type="primary">sepF</name>
    <name evidence="7" type="ORF">I6I10_07775</name>
</gene>
<dbReference type="Proteomes" id="UP000596145">
    <property type="component" value="Chromosome"/>
</dbReference>
<dbReference type="InterPro" id="IPR038594">
    <property type="entry name" value="SepF-like_sf"/>
</dbReference>
<protein>
    <recommendedName>
        <fullName evidence="5">Cell division protein SepF</fullName>
    </recommendedName>
</protein>
<dbReference type="GO" id="GO:0000917">
    <property type="term" value="P:division septum assembly"/>
    <property type="evidence" value="ECO:0007669"/>
    <property type="project" value="UniProtKB-KW"/>
</dbReference>
<keyword evidence="2 5" id="KW-0717">Septation</keyword>
<dbReference type="Pfam" id="PF04472">
    <property type="entry name" value="SepF"/>
    <property type="match status" value="1"/>
</dbReference>
<dbReference type="OrthoDB" id="3731101at2"/>
<comment type="similarity">
    <text evidence="5">Belongs to the SepF family.</text>
</comment>
<evidence type="ECO:0000313" key="7">
    <source>
        <dbReference type="EMBL" id="QQB45429.1"/>
    </source>
</evidence>
<proteinExistence type="inferred from homology"/>
<organism evidence="7 8">
    <name type="scientific">Corynebacterium glucuronolyticum</name>
    <dbReference type="NCBI Taxonomy" id="39791"/>
    <lineage>
        <taxon>Bacteria</taxon>
        <taxon>Bacillati</taxon>
        <taxon>Actinomycetota</taxon>
        <taxon>Actinomycetes</taxon>
        <taxon>Mycobacteriales</taxon>
        <taxon>Corynebacteriaceae</taxon>
        <taxon>Corynebacterium</taxon>
    </lineage>
</organism>
<evidence type="ECO:0000256" key="2">
    <source>
        <dbReference type="ARBA" id="ARBA00023210"/>
    </source>
</evidence>
<keyword evidence="5" id="KW-0963">Cytoplasm</keyword>
<dbReference type="HAMAP" id="MF_01197">
    <property type="entry name" value="SepF"/>
    <property type="match status" value="1"/>
</dbReference>
<keyword evidence="3 5" id="KW-0131">Cell cycle</keyword>
<dbReference type="GO" id="GO:0005737">
    <property type="term" value="C:cytoplasm"/>
    <property type="evidence" value="ECO:0007669"/>
    <property type="project" value="UniProtKB-SubCell"/>
</dbReference>
<comment type="function">
    <text evidence="4 5">Cell division protein that is part of the divisome complex and is recruited early to the Z-ring. Probably stimulates Z-ring formation, perhaps through the cross-linking of FtsZ protofilaments. Its function overlaps with FtsA.</text>
</comment>
<dbReference type="InterPro" id="IPR023052">
    <property type="entry name" value="Cell_div_SepF"/>
</dbReference>
<feature type="compositionally biased region" description="Basic and acidic residues" evidence="6">
    <location>
        <begin position="31"/>
        <end position="41"/>
    </location>
</feature>
<dbReference type="GeneID" id="92760431"/>
<accession>A0A7T4BND2</accession>
<feature type="region of interest" description="Disordered" evidence="6">
    <location>
        <begin position="24"/>
        <end position="49"/>
    </location>
</feature>
<evidence type="ECO:0000256" key="6">
    <source>
        <dbReference type="SAM" id="MobiDB-lite"/>
    </source>
</evidence>
<dbReference type="GO" id="GO:0043093">
    <property type="term" value="P:FtsZ-dependent cytokinesis"/>
    <property type="evidence" value="ECO:0007669"/>
    <property type="project" value="UniProtKB-UniRule"/>
</dbReference>
<evidence type="ECO:0000256" key="4">
    <source>
        <dbReference type="ARBA" id="ARBA00044936"/>
    </source>
</evidence>
<keyword evidence="1 5" id="KW-0132">Cell division</keyword>
<dbReference type="AlphaFoldDB" id="A0A7T4BND2"/>
<sequence length="139" mass="15745">MTNVQKFKEFFGFGPAEDYVAEDEYYGSPRSGEDYKQESRYGRSYSGYSQPRYESSVVTVRLNSYQEARQLGEPFRDGDAVVFDMTAMDTADARRIVDFAAGLVFNARGTMEKVGRKTFAIIPEGMDITVADLERAARR</sequence>